<organism evidence="2 3">
    <name type="scientific">Streptomyces kronopolitis</name>
    <dbReference type="NCBI Taxonomy" id="1612435"/>
    <lineage>
        <taxon>Bacteria</taxon>
        <taxon>Bacillati</taxon>
        <taxon>Actinomycetota</taxon>
        <taxon>Actinomycetes</taxon>
        <taxon>Kitasatosporales</taxon>
        <taxon>Streptomycetaceae</taxon>
        <taxon>Streptomyces</taxon>
    </lineage>
</organism>
<proteinExistence type="predicted"/>
<dbReference type="Gene3D" id="3.90.1200.10">
    <property type="match status" value="1"/>
</dbReference>
<accession>A0ABQ2J6P0</accession>
<dbReference type="GeneID" id="301547855"/>
<dbReference type="SUPFAM" id="SSF56112">
    <property type="entry name" value="Protein kinase-like (PK-like)"/>
    <property type="match status" value="1"/>
</dbReference>
<dbReference type="Proteomes" id="UP000600080">
    <property type="component" value="Unassembled WGS sequence"/>
</dbReference>
<dbReference type="PANTHER" id="PTHR21310:SF40">
    <property type="entry name" value="AMINOGLYCOSIDE PHOSPHOTRANSFERASE DOMAIN-CONTAINING PROTEIN-RELATED"/>
    <property type="match status" value="1"/>
</dbReference>
<dbReference type="Pfam" id="PF01636">
    <property type="entry name" value="APH"/>
    <property type="match status" value="1"/>
</dbReference>
<keyword evidence="3" id="KW-1185">Reference proteome</keyword>
<protein>
    <recommendedName>
        <fullName evidence="1">Aminoglycoside phosphotransferase domain-containing protein</fullName>
    </recommendedName>
</protein>
<evidence type="ECO:0000313" key="2">
    <source>
        <dbReference type="EMBL" id="GGN41257.1"/>
    </source>
</evidence>
<feature type="domain" description="Aminoglycoside phosphotransferase" evidence="1">
    <location>
        <begin position="52"/>
        <end position="257"/>
    </location>
</feature>
<sequence>MPSDAERSTGEGFTSGAATQVLTAACRRAGLDGDGARLIRLGENALFRLASHPVVVRIARTAEYLDSARGEVQVSRWLSREGFPVTRVVDDLEQPMVVDGHPVTFWHLIEEGAARKATYGELGAVLRELHSLSLPDTLNLPPYPVLDRTDRRINAALDIPEDDRAFLRKRARELRDRVAGLRFESEKGPVHGDAHVQNLMVDRNDQVILIDLERFSFDHPEWDLMVTATEHHSLGWQTKEQYGAFVGAYGRDLRTWSGFSTLRAVQEFNMTTWLMQNVSESAETAAEYTRRISSLRNEDAPRDWSPG</sequence>
<dbReference type="PROSITE" id="PS51257">
    <property type="entry name" value="PROKAR_LIPOPROTEIN"/>
    <property type="match status" value="1"/>
</dbReference>
<dbReference type="PANTHER" id="PTHR21310">
    <property type="entry name" value="AMINOGLYCOSIDE PHOSPHOTRANSFERASE-RELATED-RELATED"/>
    <property type="match status" value="1"/>
</dbReference>
<dbReference type="EMBL" id="BMND01000006">
    <property type="protein sequence ID" value="GGN41257.1"/>
    <property type="molecule type" value="Genomic_DNA"/>
</dbReference>
<evidence type="ECO:0000313" key="3">
    <source>
        <dbReference type="Proteomes" id="UP000600080"/>
    </source>
</evidence>
<dbReference type="InterPro" id="IPR011009">
    <property type="entry name" value="Kinase-like_dom_sf"/>
</dbReference>
<dbReference type="RefSeq" id="WP_189097245.1">
    <property type="nucleotide sequence ID" value="NZ_BMND01000006.1"/>
</dbReference>
<name>A0ABQ2J6P0_9ACTN</name>
<evidence type="ECO:0000259" key="1">
    <source>
        <dbReference type="Pfam" id="PF01636"/>
    </source>
</evidence>
<dbReference type="InterPro" id="IPR051678">
    <property type="entry name" value="AGP_Transferase"/>
</dbReference>
<gene>
    <name evidence="2" type="ORF">GCM10012285_20270</name>
</gene>
<reference evidence="3" key="1">
    <citation type="journal article" date="2019" name="Int. J. Syst. Evol. Microbiol.">
        <title>The Global Catalogue of Microorganisms (GCM) 10K type strain sequencing project: providing services to taxonomists for standard genome sequencing and annotation.</title>
        <authorList>
            <consortium name="The Broad Institute Genomics Platform"/>
            <consortium name="The Broad Institute Genome Sequencing Center for Infectious Disease"/>
            <person name="Wu L."/>
            <person name="Ma J."/>
        </authorList>
    </citation>
    <scope>NUCLEOTIDE SEQUENCE [LARGE SCALE GENOMIC DNA]</scope>
    <source>
        <strain evidence="3">CGMCC 4.7323</strain>
    </source>
</reference>
<dbReference type="InterPro" id="IPR002575">
    <property type="entry name" value="Aminoglycoside_PTrfase"/>
</dbReference>
<comment type="caution">
    <text evidence="2">The sequence shown here is derived from an EMBL/GenBank/DDBJ whole genome shotgun (WGS) entry which is preliminary data.</text>
</comment>